<dbReference type="Proteomes" id="UP000076128">
    <property type="component" value="Chromosome"/>
</dbReference>
<dbReference type="RefSeq" id="WP_166506954.1">
    <property type="nucleotide sequence ID" value="NZ_CP012661.1"/>
</dbReference>
<reference evidence="2 3" key="1">
    <citation type="submission" date="2015-09" db="EMBL/GenBank/DDBJ databases">
        <title>Complete genome sequence of Defluviimonas alba cai42t isolated from an oilfield in Xinjiang.</title>
        <authorList>
            <person name="Geng S."/>
            <person name="Pan X."/>
            <person name="Wu X."/>
        </authorList>
    </citation>
    <scope>NUCLEOTIDE SEQUENCE [LARGE SCALE GENOMIC DNA]</scope>
    <source>
        <strain evidence="3">cai42</strain>
    </source>
</reference>
<dbReference type="AlphaFoldDB" id="A0A159Z3L6"/>
<dbReference type="KEGG" id="daa:AKL17_2426"/>
<evidence type="ECO:0000313" key="3">
    <source>
        <dbReference type="Proteomes" id="UP000076128"/>
    </source>
</evidence>
<proteinExistence type="predicted"/>
<evidence type="ECO:0000313" key="2">
    <source>
        <dbReference type="EMBL" id="AMY69671.1"/>
    </source>
</evidence>
<name>A0A159Z3L6_9RHOB</name>
<dbReference type="EMBL" id="CP012661">
    <property type="protein sequence ID" value="AMY69671.1"/>
    <property type="molecule type" value="Genomic_DNA"/>
</dbReference>
<feature type="region of interest" description="Disordered" evidence="1">
    <location>
        <begin position="30"/>
        <end position="119"/>
    </location>
</feature>
<organism evidence="2 3">
    <name type="scientific">Frigidibacter mobilis</name>
    <dbReference type="NCBI Taxonomy" id="1335048"/>
    <lineage>
        <taxon>Bacteria</taxon>
        <taxon>Pseudomonadati</taxon>
        <taxon>Pseudomonadota</taxon>
        <taxon>Alphaproteobacteria</taxon>
        <taxon>Rhodobacterales</taxon>
        <taxon>Paracoccaceae</taxon>
        <taxon>Frigidibacter</taxon>
    </lineage>
</organism>
<sequence length="119" mass="12505">MRHFVPRSLPLLALAGIGWLIWSARRRDTLSPTGLLAPPQKPGSGPTKSAAGSGGKIRKPRKPTAPKAGEPASSGPAANEFPPVRAAGSSQMKDPPRGWDEVDEANDESFPASDPPGRY</sequence>
<evidence type="ECO:0000256" key="1">
    <source>
        <dbReference type="SAM" id="MobiDB-lite"/>
    </source>
</evidence>
<gene>
    <name evidence="2" type="ORF">AKL17_2426</name>
</gene>
<keyword evidence="3" id="KW-1185">Reference proteome</keyword>
<protein>
    <submittedName>
        <fullName evidence="2">Uncharacterized protein</fullName>
    </submittedName>
</protein>
<accession>A0A159Z3L6</accession>